<dbReference type="EMBL" id="JAARQN010000011">
    <property type="protein sequence ID" value="MBC1458429.1"/>
    <property type="molecule type" value="Genomic_DNA"/>
</dbReference>
<evidence type="ECO:0000313" key="2">
    <source>
        <dbReference type="Proteomes" id="UP000569903"/>
    </source>
</evidence>
<comment type="caution">
    <text evidence="1">The sequence shown here is derived from an EMBL/GenBank/DDBJ whole genome shotgun (WGS) entry which is preliminary data.</text>
</comment>
<dbReference type="GO" id="GO:0005829">
    <property type="term" value="C:cytosol"/>
    <property type="evidence" value="ECO:0007669"/>
    <property type="project" value="TreeGrafter"/>
</dbReference>
<dbReference type="SFLD" id="SFLDS00003">
    <property type="entry name" value="Haloacid_Dehalogenase"/>
    <property type="match status" value="1"/>
</dbReference>
<dbReference type="NCBIfam" id="TIGR01484">
    <property type="entry name" value="HAD-SF-IIB"/>
    <property type="match status" value="1"/>
</dbReference>
<dbReference type="Gene3D" id="3.30.1240.10">
    <property type="match status" value="1"/>
</dbReference>
<dbReference type="InterPro" id="IPR000150">
    <property type="entry name" value="Cof"/>
</dbReference>
<evidence type="ECO:0000313" key="1">
    <source>
        <dbReference type="EMBL" id="MBC1458429.1"/>
    </source>
</evidence>
<name>A0A841YZB5_9LIST</name>
<dbReference type="SUPFAM" id="SSF56784">
    <property type="entry name" value="HAD-like"/>
    <property type="match status" value="1"/>
</dbReference>
<dbReference type="CDD" id="cd07516">
    <property type="entry name" value="HAD_Pase"/>
    <property type="match status" value="1"/>
</dbReference>
<dbReference type="PROSITE" id="PS01229">
    <property type="entry name" value="COF_2"/>
    <property type="match status" value="1"/>
</dbReference>
<dbReference type="InterPro" id="IPR036412">
    <property type="entry name" value="HAD-like_sf"/>
</dbReference>
<accession>A0A841YZB5</accession>
<dbReference type="PROSITE" id="PS01228">
    <property type="entry name" value="COF_1"/>
    <property type="match status" value="1"/>
</dbReference>
<dbReference type="SFLD" id="SFLDG01140">
    <property type="entry name" value="C2.B:_Phosphomannomutase_and_P"/>
    <property type="match status" value="1"/>
</dbReference>
<sequence>MIKVIASDMDGTLLNSKIQVDDEGVKAIEQARAKGIHFVLCTGRMYDDAMQLINHANLYAPAICMNGAEIRDEHGKILKQIPIDKTSARYTYQVLTDLGMYCEFFTDIGPISPNKDKGMELMKEIQRKVHPDLTADEVRRYVEERFESKDVHVIDDPERLFQNDDITILKFIAFSSDQVVLKKAKDALESKGNLAVSSSFSDNIEITHIDAQKGLSLQFYVEKMGVTMDETFAIGDNFNDVSMLKMAGYSVAMGNAEPAVKKLAKHVTDSNDEHGVATAIHKMLKSNN</sequence>
<protein>
    <submittedName>
        <fullName evidence="1">HAD family phosphatase</fullName>
    </submittedName>
</protein>
<dbReference type="PANTHER" id="PTHR10000:SF55">
    <property type="entry name" value="5-AMINO-6-(5-PHOSPHO-D-RIBITYLAMINO)URACIL PHOSPHATASE YCSE"/>
    <property type="match status" value="1"/>
</dbReference>
<proteinExistence type="predicted"/>
<dbReference type="Proteomes" id="UP000569903">
    <property type="component" value="Unassembled WGS sequence"/>
</dbReference>
<dbReference type="GO" id="GO:0016791">
    <property type="term" value="F:phosphatase activity"/>
    <property type="evidence" value="ECO:0007669"/>
    <property type="project" value="TreeGrafter"/>
</dbReference>
<reference evidence="1 2" key="1">
    <citation type="submission" date="2020-03" db="EMBL/GenBank/DDBJ databases">
        <title>Soil Listeria distribution.</title>
        <authorList>
            <person name="Liao J."/>
            <person name="Wiedmann M."/>
        </authorList>
    </citation>
    <scope>NUCLEOTIDE SEQUENCE [LARGE SCALE GENOMIC DNA]</scope>
    <source>
        <strain evidence="1 2">FSL L7-1614</strain>
    </source>
</reference>
<dbReference type="RefSeq" id="WP_185389588.1">
    <property type="nucleotide sequence ID" value="NZ_JAARQN010000011.1"/>
</dbReference>
<dbReference type="Gene3D" id="3.40.50.1000">
    <property type="entry name" value="HAD superfamily/HAD-like"/>
    <property type="match status" value="1"/>
</dbReference>
<dbReference type="SFLD" id="SFLDG01144">
    <property type="entry name" value="C2.B.4:_PGP_Like"/>
    <property type="match status" value="1"/>
</dbReference>
<dbReference type="GO" id="GO:0000287">
    <property type="term" value="F:magnesium ion binding"/>
    <property type="evidence" value="ECO:0007669"/>
    <property type="project" value="TreeGrafter"/>
</dbReference>
<dbReference type="InterPro" id="IPR023214">
    <property type="entry name" value="HAD_sf"/>
</dbReference>
<dbReference type="PANTHER" id="PTHR10000">
    <property type="entry name" value="PHOSPHOSERINE PHOSPHATASE"/>
    <property type="match status" value="1"/>
</dbReference>
<dbReference type="AlphaFoldDB" id="A0A841YZB5"/>
<dbReference type="Pfam" id="PF08282">
    <property type="entry name" value="Hydrolase_3"/>
    <property type="match status" value="1"/>
</dbReference>
<organism evidence="1 2">
    <name type="scientific">Listeria newyorkensis</name>
    <dbReference type="NCBI Taxonomy" id="1497681"/>
    <lineage>
        <taxon>Bacteria</taxon>
        <taxon>Bacillati</taxon>
        <taxon>Bacillota</taxon>
        <taxon>Bacilli</taxon>
        <taxon>Bacillales</taxon>
        <taxon>Listeriaceae</taxon>
        <taxon>Listeria</taxon>
    </lineage>
</organism>
<dbReference type="InterPro" id="IPR006379">
    <property type="entry name" value="HAD-SF_hydro_IIB"/>
</dbReference>
<dbReference type="NCBIfam" id="TIGR00099">
    <property type="entry name" value="Cof-subfamily"/>
    <property type="match status" value="1"/>
</dbReference>
<gene>
    <name evidence="1" type="ORF">HB850_11760</name>
</gene>